<dbReference type="Proteomes" id="UP000198711">
    <property type="component" value="Unassembled WGS sequence"/>
</dbReference>
<evidence type="ECO:0000313" key="2">
    <source>
        <dbReference type="EMBL" id="SDX01559.1"/>
    </source>
</evidence>
<keyword evidence="1" id="KW-0472">Membrane</keyword>
<accession>A0A8X8IFJ9</accession>
<feature type="transmembrane region" description="Helical" evidence="1">
    <location>
        <begin position="20"/>
        <end position="42"/>
    </location>
</feature>
<gene>
    <name evidence="2" type="ORF">SAMN05444410_10840</name>
</gene>
<comment type="caution">
    <text evidence="2">The sequence shown here is derived from an EMBL/GenBank/DDBJ whole genome shotgun (WGS) entry which is preliminary data.</text>
</comment>
<dbReference type="EMBL" id="FNNO01000008">
    <property type="protein sequence ID" value="SDX01559.1"/>
    <property type="molecule type" value="Genomic_DNA"/>
</dbReference>
<evidence type="ECO:0000256" key="1">
    <source>
        <dbReference type="SAM" id="Phobius"/>
    </source>
</evidence>
<evidence type="ECO:0000313" key="3">
    <source>
        <dbReference type="Proteomes" id="UP000198711"/>
    </source>
</evidence>
<protein>
    <submittedName>
        <fullName evidence="2">Uncharacterized protein</fullName>
    </submittedName>
</protein>
<reference evidence="2 3" key="1">
    <citation type="submission" date="2016-10" db="EMBL/GenBank/DDBJ databases">
        <authorList>
            <person name="Varghese N."/>
            <person name="Submissions S."/>
        </authorList>
    </citation>
    <scope>NUCLEOTIDE SEQUENCE [LARGE SCALE GENOMIC DNA]</scope>
    <source>
        <strain evidence="2 3">DSM 25353</strain>
    </source>
</reference>
<proteinExistence type="predicted"/>
<keyword evidence="1" id="KW-1133">Transmembrane helix</keyword>
<keyword evidence="3" id="KW-1185">Reference proteome</keyword>
<sequence>MLSPLTPAAPVDKIWIASPIFYKKMGNFITMTFGTIIPKVMVMKRYQEQRR</sequence>
<keyword evidence="1" id="KW-0812">Transmembrane</keyword>
<dbReference type="AlphaFoldDB" id="A0A8X8IFJ9"/>
<name>A0A8X8IFJ9_9BACT</name>
<organism evidence="2 3">
    <name type="scientific">Hydrobacter penzbergensis</name>
    <dbReference type="NCBI Taxonomy" id="1235997"/>
    <lineage>
        <taxon>Bacteria</taxon>
        <taxon>Pseudomonadati</taxon>
        <taxon>Bacteroidota</taxon>
        <taxon>Chitinophagia</taxon>
        <taxon>Chitinophagales</taxon>
        <taxon>Chitinophagaceae</taxon>
        <taxon>Hydrobacter</taxon>
    </lineage>
</organism>